<proteinExistence type="predicted"/>
<reference evidence="1 2" key="1">
    <citation type="submission" date="2023-08" db="EMBL/GenBank/DDBJ databases">
        <title>A Necator americanus chromosomal reference genome.</title>
        <authorList>
            <person name="Ilik V."/>
            <person name="Petrzelkova K.J."/>
            <person name="Pardy F."/>
            <person name="Fuh T."/>
            <person name="Niatou-Singa F.S."/>
            <person name="Gouil Q."/>
            <person name="Baker L."/>
            <person name="Ritchie M.E."/>
            <person name="Jex A.R."/>
            <person name="Gazzola D."/>
            <person name="Li H."/>
            <person name="Toshio Fujiwara R."/>
            <person name="Zhan B."/>
            <person name="Aroian R.V."/>
            <person name="Pafco B."/>
            <person name="Schwarz E.M."/>
        </authorList>
    </citation>
    <scope>NUCLEOTIDE SEQUENCE [LARGE SCALE GENOMIC DNA]</scope>
    <source>
        <strain evidence="1 2">Aroian</strain>
        <tissue evidence="1">Whole animal</tissue>
    </source>
</reference>
<gene>
    <name evidence="1" type="primary">Necator_chrX.g22139</name>
    <name evidence="1" type="ORF">RB195_021978</name>
</gene>
<evidence type="ECO:0000313" key="1">
    <source>
        <dbReference type="EMBL" id="KAK6760730.1"/>
    </source>
</evidence>
<dbReference type="Proteomes" id="UP001303046">
    <property type="component" value="Unassembled WGS sequence"/>
</dbReference>
<protein>
    <recommendedName>
        <fullName evidence="3">Reverse transcriptase domain-containing protein</fullName>
    </recommendedName>
</protein>
<name>A0ABR1EDJ8_NECAM</name>
<comment type="caution">
    <text evidence="1">The sequence shown here is derived from an EMBL/GenBank/DDBJ whole genome shotgun (WGS) entry which is preliminary data.</text>
</comment>
<dbReference type="EMBL" id="JAVFWL010000006">
    <property type="protein sequence ID" value="KAK6760730.1"/>
    <property type="molecule type" value="Genomic_DNA"/>
</dbReference>
<dbReference type="PANTHER" id="PTHR47027">
    <property type="entry name" value="REVERSE TRANSCRIPTASE DOMAIN-CONTAINING PROTEIN"/>
    <property type="match status" value="1"/>
</dbReference>
<dbReference type="PANTHER" id="PTHR47027:SF20">
    <property type="entry name" value="REVERSE TRANSCRIPTASE-LIKE PROTEIN WITH RNA-DIRECTED DNA POLYMERASE DOMAIN"/>
    <property type="match status" value="1"/>
</dbReference>
<accession>A0ABR1EDJ8</accession>
<keyword evidence="2" id="KW-1185">Reference proteome</keyword>
<sequence>MQKTEDQCPVDIILAPSGHPLTDLEYADDVVIFAESSTKLQHVVNLVWKLAAAYGLRLHPSDKCKQTWISPRPQTGIRNNGSYEKDIQQRCTKATSAFNSLTKCLWSTPITNEVKQRVYLSAVRPIMMYGSDTWAAPSTVMERLDCTERKLLGRLLGYFWPTVCHNKDLYPEIDVVYRRMIRGRYHHLAPPSKLAKVNRLRFFGHILRRPADRPVQRVLRILSGSCWKKPPGRKRKFWTEVVKEDLRTLGVDRQFR</sequence>
<organism evidence="1 2">
    <name type="scientific">Necator americanus</name>
    <name type="common">Human hookworm</name>
    <dbReference type="NCBI Taxonomy" id="51031"/>
    <lineage>
        <taxon>Eukaryota</taxon>
        <taxon>Metazoa</taxon>
        <taxon>Ecdysozoa</taxon>
        <taxon>Nematoda</taxon>
        <taxon>Chromadorea</taxon>
        <taxon>Rhabditida</taxon>
        <taxon>Rhabditina</taxon>
        <taxon>Rhabditomorpha</taxon>
        <taxon>Strongyloidea</taxon>
        <taxon>Ancylostomatidae</taxon>
        <taxon>Bunostominae</taxon>
        <taxon>Necator</taxon>
    </lineage>
</organism>
<evidence type="ECO:0000313" key="2">
    <source>
        <dbReference type="Proteomes" id="UP001303046"/>
    </source>
</evidence>
<evidence type="ECO:0008006" key="3">
    <source>
        <dbReference type="Google" id="ProtNLM"/>
    </source>
</evidence>